<dbReference type="Pfam" id="PF01547">
    <property type="entry name" value="SBP_bac_1"/>
    <property type="match status" value="1"/>
</dbReference>
<dbReference type="Proteomes" id="UP001164020">
    <property type="component" value="Chromosome"/>
</dbReference>
<keyword evidence="2" id="KW-0574">Periplasm</keyword>
<evidence type="ECO:0000256" key="2">
    <source>
        <dbReference type="ARBA" id="ARBA00022764"/>
    </source>
</evidence>
<dbReference type="SUPFAM" id="SSF53850">
    <property type="entry name" value="Periplasmic binding protein-like II"/>
    <property type="match status" value="1"/>
</dbReference>
<reference evidence="3" key="1">
    <citation type="submission" date="2022-12" db="EMBL/GenBank/DDBJ databases">
        <title>Jiella pelagia sp. nov., isolated from phosphonate enriched culture of Northwest Pacific surface seawater.</title>
        <authorList>
            <person name="Shin D.Y."/>
            <person name="Hwang C.Y."/>
        </authorList>
    </citation>
    <scope>NUCLEOTIDE SEQUENCE</scope>
    <source>
        <strain evidence="3">HL-NP1</strain>
    </source>
</reference>
<keyword evidence="4" id="KW-1185">Reference proteome</keyword>
<keyword evidence="1" id="KW-0732">Signal</keyword>
<dbReference type="RefSeq" id="WP_268881531.1">
    <property type="nucleotide sequence ID" value="NZ_CP114029.1"/>
</dbReference>
<proteinExistence type="predicted"/>
<name>A0ABY7C236_9HYPH</name>
<dbReference type="EMBL" id="CP114029">
    <property type="protein sequence ID" value="WAP69094.1"/>
    <property type="molecule type" value="Genomic_DNA"/>
</dbReference>
<dbReference type="PANTHER" id="PTHR30006">
    <property type="entry name" value="THIAMINE-BINDING PERIPLASMIC PROTEIN-RELATED"/>
    <property type="match status" value="1"/>
</dbReference>
<evidence type="ECO:0000313" key="4">
    <source>
        <dbReference type="Proteomes" id="UP001164020"/>
    </source>
</evidence>
<evidence type="ECO:0000256" key="1">
    <source>
        <dbReference type="ARBA" id="ARBA00022729"/>
    </source>
</evidence>
<sequence length="137" mass="14819">MTIRRRLAVAAILGLLAIATVSFLVFGQRSSVAQRTVIDVWSATDEAAMSAIVAGFEAAYPGIDVRYTEYNTSELQEAVLAASEKPDIVISSAMDLQVQLVNRGLASPVEDVPETPEWSRWREEALRLYPGAGGPPL</sequence>
<dbReference type="InterPro" id="IPR006059">
    <property type="entry name" value="SBP"/>
</dbReference>
<gene>
    <name evidence="3" type="ORF">OH818_01815</name>
</gene>
<evidence type="ECO:0000313" key="3">
    <source>
        <dbReference type="EMBL" id="WAP69094.1"/>
    </source>
</evidence>
<dbReference type="Gene3D" id="3.40.190.10">
    <property type="entry name" value="Periplasmic binding protein-like II"/>
    <property type="match status" value="1"/>
</dbReference>
<dbReference type="PANTHER" id="PTHR30006:SF25">
    <property type="entry name" value="PHOSPHOGLYCERATE TRANSPORT REGULATORY PROTEIN PGTC"/>
    <property type="match status" value="1"/>
</dbReference>
<organism evidence="3 4">
    <name type="scientific">Jiella pelagia</name>
    <dbReference type="NCBI Taxonomy" id="2986949"/>
    <lineage>
        <taxon>Bacteria</taxon>
        <taxon>Pseudomonadati</taxon>
        <taxon>Pseudomonadota</taxon>
        <taxon>Alphaproteobacteria</taxon>
        <taxon>Hyphomicrobiales</taxon>
        <taxon>Aurantimonadaceae</taxon>
        <taxon>Jiella</taxon>
    </lineage>
</organism>
<protein>
    <submittedName>
        <fullName evidence="3">Extracellular solute-binding protein</fullName>
    </submittedName>
</protein>
<accession>A0ABY7C236</accession>